<feature type="compositionally biased region" description="Basic and acidic residues" evidence="2">
    <location>
        <begin position="1629"/>
        <end position="1644"/>
    </location>
</feature>
<feature type="compositionally biased region" description="Low complexity" evidence="2">
    <location>
        <begin position="60"/>
        <end position="72"/>
    </location>
</feature>
<reference evidence="3 4" key="1">
    <citation type="submission" date="2019-03" db="EMBL/GenBank/DDBJ databases">
        <title>Flavobacterium AT-3-2 sp. nov., isolated from arctic soil.</title>
        <authorList>
            <person name="Chaudhary D.K."/>
        </authorList>
    </citation>
    <scope>NUCLEOTIDE SEQUENCE [LARGE SCALE GENOMIC DNA]</scope>
    <source>
        <strain evidence="3 4">AT-3-2</strain>
    </source>
</reference>
<comment type="caution">
    <text evidence="3">The sequence shown here is derived from an EMBL/GenBank/DDBJ whole genome shotgun (WGS) entry which is preliminary data.</text>
</comment>
<evidence type="ECO:0000256" key="2">
    <source>
        <dbReference type="SAM" id="MobiDB-lite"/>
    </source>
</evidence>
<dbReference type="Proteomes" id="UP000295278">
    <property type="component" value="Unassembled WGS sequence"/>
</dbReference>
<evidence type="ECO:0000313" key="3">
    <source>
        <dbReference type="EMBL" id="TDD77108.1"/>
    </source>
</evidence>
<feature type="region of interest" description="Disordered" evidence="2">
    <location>
        <begin position="39"/>
        <end position="102"/>
    </location>
</feature>
<dbReference type="OrthoDB" id="9767869at2"/>
<protein>
    <submittedName>
        <fullName evidence="3">Uncharacterized protein</fullName>
    </submittedName>
</protein>
<proteinExistence type="predicted"/>
<feature type="compositionally biased region" description="Low complexity" evidence="2">
    <location>
        <begin position="832"/>
        <end position="841"/>
    </location>
</feature>
<feature type="region of interest" description="Disordered" evidence="2">
    <location>
        <begin position="1603"/>
        <end position="1644"/>
    </location>
</feature>
<keyword evidence="4" id="KW-1185">Reference proteome</keyword>
<evidence type="ECO:0000256" key="1">
    <source>
        <dbReference type="SAM" id="Coils"/>
    </source>
</evidence>
<accession>A0A4R5AUS3</accession>
<feature type="coiled-coil region" evidence="1">
    <location>
        <begin position="1713"/>
        <end position="1740"/>
    </location>
</feature>
<organism evidence="3 4">
    <name type="scientific">Flavobacterium caseinilyticum</name>
    <dbReference type="NCBI Taxonomy" id="2541732"/>
    <lineage>
        <taxon>Bacteria</taxon>
        <taxon>Pseudomonadati</taxon>
        <taxon>Bacteroidota</taxon>
        <taxon>Flavobacteriia</taxon>
        <taxon>Flavobacteriales</taxon>
        <taxon>Flavobacteriaceae</taxon>
        <taxon>Flavobacterium</taxon>
    </lineage>
</organism>
<gene>
    <name evidence="3" type="ORF">E0F89_05785</name>
</gene>
<feature type="compositionally biased region" description="Basic and acidic residues" evidence="2">
    <location>
        <begin position="1603"/>
        <end position="1615"/>
    </location>
</feature>
<dbReference type="EMBL" id="SMFM01000002">
    <property type="protein sequence ID" value="TDD77108.1"/>
    <property type="molecule type" value="Genomic_DNA"/>
</dbReference>
<keyword evidence="1" id="KW-0175">Coiled coil</keyword>
<evidence type="ECO:0000313" key="4">
    <source>
        <dbReference type="Proteomes" id="UP000295278"/>
    </source>
</evidence>
<feature type="region of interest" description="Disordered" evidence="2">
    <location>
        <begin position="1137"/>
        <end position="1190"/>
    </location>
</feature>
<name>A0A4R5AUS3_9FLAO</name>
<sequence length="2840" mass="315311">MLQPKYAKQLDSNIKELIANGGSNEDVDKMASDYTAMFSNDALKKKEKSTGTVPEKKLASEATTGSSAGASSKGFPKIDTNSVAPGMGAQPQTESSANKEKRLRQKLANVKVTPENMDAVMAETDALSSSIKTNEKAKAQAKSQRVKELETSFYSATQDNDDDAVAEQRLNDAVNTNGVWNNVKSIAKKAVNTVIDGAVIASKNVGLLEFKINEDPLSGEKETVKKAALKNKEQLSEAEVNQRAKELFKEKEKENLFLDRANSFLDNMDTEDKNLLKQDRYDKSIHLQEDNVKRLKYNAALQTVAEDKIEDYKAVESQLQQLKESGQSFPEELYNKYTSLGAEIKQLGATLSKNEQYVLNNKKDLGTAQQEFDLFKRESGDFNNFAGNIAVTTGEIATGILGSINYFAGMSGNPMDRIGAMQGQEVASQFAADLKGARENLRKPVESIESAEGFLNYTSDLLANQIPILVATSTGTGGLAAVGMSSTGQKYTEMNEEVRQGKASYTPLQMAVSPFLYGGAEVISEIPTLSILKKGGRVIESIARNEAELITRTATQKAIDWSKDYGIDMGKEMSGEQFTNFTQNFNDKFILGKKDVGLLDNTGKVFKDTFTLTSILKVAPHVFGVIAKPFQSKTDLGTLDENSRKIIEYSSQLNTDGLTDVEKTVIQKQIDKVTAESSKIVANTIGKITDMPGVLYDEAISLNSKAGEIKSQARAINDGNLPNKEALLKGLSDDYKALQEKRNGIIDGKTTVVDVLPLKEQETLKMQAMEDLVNELNPDGSKDITITNEQVVERANKIYAESKANENPAVNENPLPTVPADYNIVDPPTQNAPQAEAPAPEAEAKLAEIQNPPVVEQTTTDTKEPAAEASPVPSVSELSDNQKETLKNLEEERNSKLLLEPQGLEESELVKTPSYINNRKIEAEYNAKINQIINEAATSTNEVAPVVANTKEVKKTFYTPEEINTHNDSYDKKHDEISERLEKEYLAQGIPKSEIFEKINSNSEIRQNAKDRSTLENHNNTVFKDILNDIINNKLNIPKYFKNKEKQYQLETAIKESLTKRFSTKDSGYDSVRNNQDVLTEVELTKIAKELAKAFLPPGMTFNSLTSDQKTNALEKIAPTVNSFKELLSSEIINKQGTNEAAPPTNTPADGNLRIGADNVGENGNAKPEGPAKESVPGAADAGENKGIDPLKDVESTAKALETVIPKEQAFAFAINALPLEGTINYKDIKQSDFALPFDRYVNSPEKIDKEVGSAYKIYEFLKNGGKLPNNVILLDKNGKILDGNNRVKAQLASGVTDFKYAVADDKIFSQPYSKTIAEGYHKAKLDGSNPELVTAVEKLLGPPAAKSDVVKKTVKYKSWGKETEFTVETDSKGEVKIFKKDGTEVPKYTQRKLKKLVDNKPVYKPVKNANYYKILAIAEGGLSDNEINIENKKQIQDSIDNFIPTTEYEYALLEIARGVKFSKESIQTEVGNMDSKWATDPFSTKKLPSIENVAEGIVSGADFVELDEKAVRDHLIDIIAGFGSVNDVKESVHEMYKRSIDPFYGMNEADAIEANKEFITEAEQTLFDAVQAEDNLNESEKLKYYQNEYEKSIESLTGEQQRELYDQHESDRQGLPDPNEGDAISDSEEVRGGQEKGKEINAESPELKEVNAKLAQANENLRIAKEALDRKAKLLDKELLKDNEDIFGERPNQNENKLFDERVDVDARNKATAKERQAIKDAQAEIKQLTDLKAKIENGEVVSTKEINFEIDDKSTPDQILEWLENAEKELNDFGRDNLSVGIPIVVAKAAIQAMKIAVKAGKLAAEIIQAGLDAVKQSDWFKNLTQTEQADIENDFQTNFLNKISAIDPANERQAENLLNRAASENISEEDAYNEVKATFAKARAELKNKKLPSEYIRDAYRNFVKKFTDRQYLAKSLLNKSGMKVIQNLIVNAQGASGRAKIQFEEAYNKIYKGLTTAERAILDEIIQAKRFIAIDTNREARGLDPVSHPNFIDKNKSEKFLSQLEKELGTEKFNELVERSEAYFDTYKGILKDMLDNGLLSQESFDSMSDVDYQPRVFLQFVTDFNGDIETAKRTNNVDSGGLSSDQIKSMSEGDANSLVLNSEWLLTNSLSSRSKAMAMNNINKRFMTGEFQKAKARFDKLNPKNLKGDDVRFYKYFKELSSKVIDNPFNSTTNKYLYDKTPANFSKAYYYVNGQRQEFFLEDELHESWNNNVAGFLSSNAKEFISYASGAALVKAIATGNNPAFPIVNTPRDFLFTLTFSDQYSNIVPKAMFQVAKDVAKAIKEIRKPQSDVLKKYIEYGGAMDFLSSQGKLKKESVMGQVLEKAVSANTRDIAKSIFNKVTLHKISQYSEMMFRLGIFQRTIQNQLKDLRFSDISEVTDKQQIDDIYSQAVASARGILDFNQGGSITKDMEAFIPYINVAFQGGRVAATAFEKDPVGTTAKVLQVATLASTVPIGISLALISAMKSDDDEDKTTYEIYLDAVAGISSYQKEKYMNIPTPFKNEDGQYMVIKIAKAQELAPVMSLTDNIFNNLIRSLAGQEKKSAGKITAEGLSAFNHIMPVDVTSPAGFFTRSPAIKATMTYATGYDFFKDEPLSFDIGKVPLAVEGITLSSTEDFYKKIGENFGLSPVRTKGFVESLITSPGTNPFVGMLYGGADAAGSDKGMKQIGSELAKTTLKSFTKRTHSYTSDFNRQLAGKKEMQEKLDAINIEKHRTKAEFNTLTKQFVNKEISKADLDSKMGELEPIEKKRIYNKIKDKIRLKDVDGTILDIKYEQGNEAKALMIMHYYGDIFDGSKDSRAVMIQMKKAKGILTPATMQAYNKLKKELATKKRPE</sequence>
<feature type="coiled-coil region" evidence="1">
    <location>
        <begin position="1648"/>
        <end position="1679"/>
    </location>
</feature>
<dbReference type="RefSeq" id="WP_131908904.1">
    <property type="nucleotide sequence ID" value="NZ_SMFM01000002.1"/>
</dbReference>
<feature type="region of interest" description="Disordered" evidence="2">
    <location>
        <begin position="824"/>
        <end position="885"/>
    </location>
</feature>